<gene>
    <name evidence="1" type="ORF">SAMN05444002_2354</name>
</gene>
<protein>
    <submittedName>
        <fullName evidence="1">Predicted N-formylglutamate amidohydrolase</fullName>
    </submittedName>
</protein>
<proteinExistence type="predicted"/>
<name>A0A1N6GBJ8_9RHOB</name>
<dbReference type="PIRSF" id="PIRSF029730">
    <property type="entry name" value="UCP029730"/>
    <property type="match status" value="1"/>
</dbReference>
<keyword evidence="2" id="KW-1185">Reference proteome</keyword>
<reference evidence="2" key="1">
    <citation type="submission" date="2016-11" db="EMBL/GenBank/DDBJ databases">
        <authorList>
            <person name="Varghese N."/>
            <person name="Submissions S."/>
        </authorList>
    </citation>
    <scope>NUCLEOTIDE SEQUENCE [LARGE SCALE GENOMIC DNA]</scope>
    <source>
        <strain evidence="2">DSM 29440</strain>
    </source>
</reference>
<dbReference type="STRING" id="1217970.SAMN05444002_2354"/>
<dbReference type="AlphaFoldDB" id="A0A1N6GBJ8"/>
<dbReference type="EMBL" id="FSRL01000001">
    <property type="protein sequence ID" value="SIO04874.1"/>
    <property type="molecule type" value="Genomic_DNA"/>
</dbReference>
<dbReference type="Gene3D" id="3.40.630.40">
    <property type="entry name" value="Zn-dependent exopeptidases"/>
    <property type="match status" value="1"/>
</dbReference>
<keyword evidence="1" id="KW-0378">Hydrolase</keyword>
<dbReference type="GO" id="GO:0016787">
    <property type="term" value="F:hydrolase activity"/>
    <property type="evidence" value="ECO:0007669"/>
    <property type="project" value="UniProtKB-KW"/>
</dbReference>
<evidence type="ECO:0000313" key="1">
    <source>
        <dbReference type="EMBL" id="SIO04874.1"/>
    </source>
</evidence>
<sequence length="256" mass="27057">MTDSWTAAEVTRAEGQGPVVLVCEHASRAFPQPWGDLGLSAEAAASHAAWDIGALDVARALAALLDSPLVAGTASRLVYDLNRPLEAPDAIPAKSEIYDIPGNAGLSAPERALRHRALHDPFHATLAEVIAGRTSDALVTIHSFTPVYRGVRREVELGFLHHADARMAEAALAAERARGLYRAALNEPYAASDGVTYTLQKHGEANGLPSLMIEIRNDLIDTPARARDMAVHLMPALAAAIAAVTAAGAEDRQAAE</sequence>
<dbReference type="SUPFAM" id="SSF53187">
    <property type="entry name" value="Zn-dependent exopeptidases"/>
    <property type="match status" value="1"/>
</dbReference>
<accession>A0A1N6GBJ8</accession>
<dbReference type="Pfam" id="PF05013">
    <property type="entry name" value="FGase"/>
    <property type="match status" value="1"/>
</dbReference>
<dbReference type="Proteomes" id="UP000184932">
    <property type="component" value="Unassembled WGS sequence"/>
</dbReference>
<dbReference type="InterPro" id="IPR011227">
    <property type="entry name" value="UCP029730"/>
</dbReference>
<dbReference type="RefSeq" id="WP_074256383.1">
    <property type="nucleotide sequence ID" value="NZ_FSRL01000001.1"/>
</dbReference>
<organism evidence="1 2">
    <name type="scientific">Vannielia litorea</name>
    <dbReference type="NCBI Taxonomy" id="1217970"/>
    <lineage>
        <taxon>Bacteria</taxon>
        <taxon>Pseudomonadati</taxon>
        <taxon>Pseudomonadota</taxon>
        <taxon>Alphaproteobacteria</taxon>
        <taxon>Rhodobacterales</taxon>
        <taxon>Paracoccaceae</taxon>
        <taxon>Vannielia</taxon>
    </lineage>
</organism>
<dbReference type="InterPro" id="IPR007709">
    <property type="entry name" value="N-FG_amidohydro"/>
</dbReference>
<evidence type="ECO:0000313" key="2">
    <source>
        <dbReference type="Proteomes" id="UP000184932"/>
    </source>
</evidence>
<dbReference type="OrthoDB" id="9815326at2"/>